<dbReference type="PANTHER" id="PTHR14469:SF0">
    <property type="entry name" value="FAMILY WITH SEQUENCE SIMILARITY 113"/>
    <property type="match status" value="1"/>
</dbReference>
<dbReference type="Proteomes" id="UP000663832">
    <property type="component" value="Unassembled WGS sequence"/>
</dbReference>
<dbReference type="PANTHER" id="PTHR14469">
    <property type="entry name" value="SARCOMA ANTIGEN NY-SAR-23"/>
    <property type="match status" value="1"/>
</dbReference>
<proteinExistence type="inferred from homology"/>
<accession>A0A814ATC8</accession>
<keyword evidence="4" id="KW-1185">Reference proteome</keyword>
<dbReference type="AlphaFoldDB" id="A0A814ATC8"/>
<comment type="caution">
    <text evidence="3">The sequence shown here is derived from an EMBL/GenBank/DDBJ whole genome shotgun (WGS) entry which is preliminary data.</text>
</comment>
<dbReference type="Proteomes" id="UP000663877">
    <property type="component" value="Unassembled WGS sequence"/>
</dbReference>
<comment type="similarity">
    <text evidence="1">Belongs to the PC-esterase family.</text>
</comment>
<name>A0A814ATC8_9BILA</name>
<dbReference type="EMBL" id="CAJNOM010000042">
    <property type="protein sequence ID" value="CAF0898197.1"/>
    <property type="molecule type" value="Genomic_DNA"/>
</dbReference>
<gene>
    <name evidence="3" type="ORF">BJG266_LOCUS11334</name>
    <name evidence="2" type="ORF">QVE165_LOCUS9327</name>
</gene>
<evidence type="ECO:0000313" key="4">
    <source>
        <dbReference type="Proteomes" id="UP000663832"/>
    </source>
</evidence>
<evidence type="ECO:0000313" key="5">
    <source>
        <dbReference type="Proteomes" id="UP000663877"/>
    </source>
</evidence>
<evidence type="ECO:0000313" key="3">
    <source>
        <dbReference type="EMBL" id="CAF0917307.1"/>
    </source>
</evidence>
<protein>
    <submittedName>
        <fullName evidence="3">Uncharacterized protein</fullName>
    </submittedName>
</protein>
<dbReference type="SUPFAM" id="SSF52266">
    <property type="entry name" value="SGNH hydrolase"/>
    <property type="match status" value="1"/>
</dbReference>
<organism evidence="3 5">
    <name type="scientific">Adineta steineri</name>
    <dbReference type="NCBI Taxonomy" id="433720"/>
    <lineage>
        <taxon>Eukaryota</taxon>
        <taxon>Metazoa</taxon>
        <taxon>Spiralia</taxon>
        <taxon>Gnathifera</taxon>
        <taxon>Rotifera</taxon>
        <taxon>Eurotatoria</taxon>
        <taxon>Bdelloidea</taxon>
        <taxon>Adinetida</taxon>
        <taxon>Adinetidae</taxon>
        <taxon>Adineta</taxon>
    </lineage>
</organism>
<sequence length="329" mass="38988">MDLIDSETLYSLLRNKYVLLCGDSGMRSMYKDIILLIQGQNRLLTSDELKAKLDDHDMSTLNDQLLAGDKKTNDTSYYERRCYLTNTHFIKFVFLTRCFSGQMRNELREIAENKSIIPDIILLNSAVWDITKYEKNSEKEYAQLLEECFRSIRSIIPPQTIVIWLTATPFSRDARGVLDETRSDKKNFLRIRMFHINTFSSELAKKYNFQVIDLHYLLRKRVQHRCKDGMHYDALIHREITTHIARYISCGLNKNLLKYSNENQDDTFICYDIIKAIVNKIDHQISTFDKEIIDKYRPLNLKFPMIENLNGKETDILYLIDYYENNFFE</sequence>
<dbReference type="Gene3D" id="3.40.50.1110">
    <property type="entry name" value="SGNH hydrolase"/>
    <property type="match status" value="1"/>
</dbReference>
<reference evidence="3" key="1">
    <citation type="submission" date="2021-02" db="EMBL/GenBank/DDBJ databases">
        <authorList>
            <person name="Nowell W R."/>
        </authorList>
    </citation>
    <scope>NUCLEOTIDE SEQUENCE</scope>
</reference>
<dbReference type="EMBL" id="CAJNOI010000041">
    <property type="protein sequence ID" value="CAF0917307.1"/>
    <property type="molecule type" value="Genomic_DNA"/>
</dbReference>
<evidence type="ECO:0000256" key="1">
    <source>
        <dbReference type="ARBA" id="ARBA00037957"/>
    </source>
</evidence>
<evidence type="ECO:0000313" key="2">
    <source>
        <dbReference type="EMBL" id="CAF0898197.1"/>
    </source>
</evidence>
<dbReference type="InterPro" id="IPR036514">
    <property type="entry name" value="SGNH_hydro_sf"/>
</dbReference>
<dbReference type="OrthoDB" id="9975373at2759"/>